<proteinExistence type="predicted"/>
<dbReference type="EMBL" id="BTGU01000001">
    <property type="protein sequence ID" value="GMN25191.1"/>
    <property type="molecule type" value="Genomic_DNA"/>
</dbReference>
<comment type="caution">
    <text evidence="2">The sequence shown here is derived from an EMBL/GenBank/DDBJ whole genome shotgun (WGS) entry which is preliminary data.</text>
</comment>
<keyword evidence="3" id="KW-1185">Reference proteome</keyword>
<protein>
    <submittedName>
        <fullName evidence="2">Uncharacterized protein</fullName>
    </submittedName>
</protein>
<feature type="compositionally biased region" description="Low complexity" evidence="1">
    <location>
        <begin position="33"/>
        <end position="47"/>
    </location>
</feature>
<dbReference type="Proteomes" id="UP001187192">
    <property type="component" value="Unassembled WGS sequence"/>
</dbReference>
<feature type="region of interest" description="Disordered" evidence="1">
    <location>
        <begin position="1"/>
        <end position="62"/>
    </location>
</feature>
<reference evidence="2" key="1">
    <citation type="submission" date="2023-07" db="EMBL/GenBank/DDBJ databases">
        <title>draft genome sequence of fig (Ficus carica).</title>
        <authorList>
            <person name="Takahashi T."/>
            <person name="Nishimura K."/>
        </authorList>
    </citation>
    <scope>NUCLEOTIDE SEQUENCE</scope>
</reference>
<name>A0AA87ZJ53_FICCA</name>
<sequence length="62" mass="6786">MRPPRGAQARRAGAGRPKRPPPDDEPLKRPRRPLGLGPKLPLARDPGPLFPDDEPPMPDLPP</sequence>
<gene>
    <name evidence="2" type="ORF">TIFTF001_000844</name>
</gene>
<organism evidence="2 3">
    <name type="scientific">Ficus carica</name>
    <name type="common">Common fig</name>
    <dbReference type="NCBI Taxonomy" id="3494"/>
    <lineage>
        <taxon>Eukaryota</taxon>
        <taxon>Viridiplantae</taxon>
        <taxon>Streptophyta</taxon>
        <taxon>Embryophyta</taxon>
        <taxon>Tracheophyta</taxon>
        <taxon>Spermatophyta</taxon>
        <taxon>Magnoliopsida</taxon>
        <taxon>eudicotyledons</taxon>
        <taxon>Gunneridae</taxon>
        <taxon>Pentapetalae</taxon>
        <taxon>rosids</taxon>
        <taxon>fabids</taxon>
        <taxon>Rosales</taxon>
        <taxon>Moraceae</taxon>
        <taxon>Ficeae</taxon>
        <taxon>Ficus</taxon>
    </lineage>
</organism>
<dbReference type="AlphaFoldDB" id="A0AA87ZJ53"/>
<evidence type="ECO:0000256" key="1">
    <source>
        <dbReference type="SAM" id="MobiDB-lite"/>
    </source>
</evidence>
<accession>A0AA87ZJ53</accession>
<evidence type="ECO:0000313" key="2">
    <source>
        <dbReference type="EMBL" id="GMN25191.1"/>
    </source>
</evidence>
<feature type="compositionally biased region" description="Low complexity" evidence="1">
    <location>
        <begin position="1"/>
        <end position="15"/>
    </location>
</feature>
<evidence type="ECO:0000313" key="3">
    <source>
        <dbReference type="Proteomes" id="UP001187192"/>
    </source>
</evidence>